<dbReference type="EMBL" id="CM037155">
    <property type="protein sequence ID" value="KAH7845856.1"/>
    <property type="molecule type" value="Genomic_DNA"/>
</dbReference>
<keyword evidence="2" id="KW-1185">Reference proteome</keyword>
<comment type="caution">
    <text evidence="1">The sequence shown here is derived from an EMBL/GenBank/DDBJ whole genome shotgun (WGS) entry which is preliminary data.</text>
</comment>
<evidence type="ECO:0000313" key="2">
    <source>
        <dbReference type="Proteomes" id="UP000828048"/>
    </source>
</evidence>
<protein>
    <submittedName>
        <fullName evidence="1">Uncharacterized protein</fullName>
    </submittedName>
</protein>
<sequence>MNIKNNKEQNKKQTIENSVQQNSSHTCLHVQKTDWPFLSRHLKDQPWSSPRCSLLVVLKSLFVFSVCGGCVLVRKNGGLGAGADRGGVVLAVATGAAVPDTWAHPDRGVRKHEDQRKRQSKT</sequence>
<dbReference type="Proteomes" id="UP000828048">
    <property type="component" value="Chromosome 5"/>
</dbReference>
<proteinExistence type="predicted"/>
<gene>
    <name evidence="1" type="ORF">Vadar_006729</name>
</gene>
<organism evidence="1 2">
    <name type="scientific">Vaccinium darrowii</name>
    <dbReference type="NCBI Taxonomy" id="229202"/>
    <lineage>
        <taxon>Eukaryota</taxon>
        <taxon>Viridiplantae</taxon>
        <taxon>Streptophyta</taxon>
        <taxon>Embryophyta</taxon>
        <taxon>Tracheophyta</taxon>
        <taxon>Spermatophyta</taxon>
        <taxon>Magnoliopsida</taxon>
        <taxon>eudicotyledons</taxon>
        <taxon>Gunneridae</taxon>
        <taxon>Pentapetalae</taxon>
        <taxon>asterids</taxon>
        <taxon>Ericales</taxon>
        <taxon>Ericaceae</taxon>
        <taxon>Vaccinioideae</taxon>
        <taxon>Vaccinieae</taxon>
        <taxon>Vaccinium</taxon>
    </lineage>
</organism>
<reference evidence="1 2" key="1">
    <citation type="journal article" date="2021" name="Hortic Res">
        <title>High-quality reference genome and annotation aids understanding of berry development for evergreen blueberry (Vaccinium darrowii).</title>
        <authorList>
            <person name="Yu J."/>
            <person name="Hulse-Kemp A.M."/>
            <person name="Babiker E."/>
            <person name="Staton M."/>
        </authorList>
    </citation>
    <scope>NUCLEOTIDE SEQUENCE [LARGE SCALE GENOMIC DNA]</scope>
    <source>
        <strain evidence="2">cv. NJ 8807/NJ 8810</strain>
        <tissue evidence="1">Young leaf</tissue>
    </source>
</reference>
<name>A0ACB7XXN2_9ERIC</name>
<accession>A0ACB7XXN2</accession>
<evidence type="ECO:0000313" key="1">
    <source>
        <dbReference type="EMBL" id="KAH7845856.1"/>
    </source>
</evidence>